<evidence type="ECO:0000256" key="1">
    <source>
        <dbReference type="SAM" id="MobiDB-lite"/>
    </source>
</evidence>
<dbReference type="OrthoDB" id="2155283at2759"/>
<reference evidence="2" key="1">
    <citation type="submission" date="2021-06" db="EMBL/GenBank/DDBJ databases">
        <authorList>
            <person name="Kallberg Y."/>
            <person name="Tangrot J."/>
            <person name="Rosling A."/>
        </authorList>
    </citation>
    <scope>NUCLEOTIDE SEQUENCE</scope>
    <source>
        <strain evidence="2">CL551</strain>
    </source>
</reference>
<dbReference type="InterPro" id="IPR013761">
    <property type="entry name" value="SAM/pointed_sf"/>
</dbReference>
<name>A0A9N9EQ80_9GLOM</name>
<dbReference type="SUPFAM" id="SSF47769">
    <property type="entry name" value="SAM/Pointed domain"/>
    <property type="match status" value="1"/>
</dbReference>
<evidence type="ECO:0000313" key="3">
    <source>
        <dbReference type="Proteomes" id="UP000789342"/>
    </source>
</evidence>
<dbReference type="AlphaFoldDB" id="A0A9N9EQ80"/>
<keyword evidence="3" id="KW-1185">Reference proteome</keyword>
<comment type="caution">
    <text evidence="2">The sequence shown here is derived from an EMBL/GenBank/DDBJ whole genome shotgun (WGS) entry which is preliminary data.</text>
</comment>
<proteinExistence type="predicted"/>
<gene>
    <name evidence="2" type="ORF">AMORRO_LOCUS11401</name>
</gene>
<protein>
    <submittedName>
        <fullName evidence="2">10892_t:CDS:1</fullName>
    </submittedName>
</protein>
<dbReference type="Gene3D" id="1.10.150.50">
    <property type="entry name" value="Transcription Factor, Ets-1"/>
    <property type="match status" value="1"/>
</dbReference>
<dbReference type="EMBL" id="CAJVPV010014399">
    <property type="protein sequence ID" value="CAG8684492.1"/>
    <property type="molecule type" value="Genomic_DNA"/>
</dbReference>
<accession>A0A9N9EQ80</accession>
<organism evidence="2 3">
    <name type="scientific">Acaulospora morrowiae</name>
    <dbReference type="NCBI Taxonomy" id="94023"/>
    <lineage>
        <taxon>Eukaryota</taxon>
        <taxon>Fungi</taxon>
        <taxon>Fungi incertae sedis</taxon>
        <taxon>Mucoromycota</taxon>
        <taxon>Glomeromycotina</taxon>
        <taxon>Glomeromycetes</taxon>
        <taxon>Diversisporales</taxon>
        <taxon>Acaulosporaceae</taxon>
        <taxon>Acaulospora</taxon>
    </lineage>
</organism>
<feature type="region of interest" description="Disordered" evidence="1">
    <location>
        <begin position="174"/>
        <end position="201"/>
    </location>
</feature>
<sequence>MLLQRLSSGVIFLNKRNRKILFTTRSTPIHLINSYALNELLLTFPSNNIPIKFAQAPSIYAFHSLNKRYYSKNEESLQVKDEKDIKKEYLFTEKNQDSSKESSSKVYDKRLSRRHRPSNKTSVIEKILASYDNEGIILEKRKGVSNRILRNEGCEGYENSRYYGKLQSMRRDSVSRQKKLNDYKSNKSSESKNLVDKPVPFLGDSKLENQPPGRTLIEKFHEERDYPRSKRRRFTQGYLFREGKTFKQFYKENYENVNWKLLEGDFFSWLKGLWLHRFYKQFEGIHWREIIELSYEDLEKLGVRRHAPRKILLRAFDNVKRALKENENNEKG</sequence>
<dbReference type="Proteomes" id="UP000789342">
    <property type="component" value="Unassembled WGS sequence"/>
</dbReference>
<feature type="compositionally biased region" description="Basic and acidic residues" evidence="1">
    <location>
        <begin position="174"/>
        <end position="195"/>
    </location>
</feature>
<evidence type="ECO:0000313" key="2">
    <source>
        <dbReference type="EMBL" id="CAG8684492.1"/>
    </source>
</evidence>